<evidence type="ECO:0000313" key="2">
    <source>
        <dbReference type="Proteomes" id="UP000319783"/>
    </source>
</evidence>
<dbReference type="InterPro" id="IPR020022">
    <property type="entry name" value="N-acetyl_sugar_amidoTrfase"/>
</dbReference>
<dbReference type="Gene3D" id="3.40.50.620">
    <property type="entry name" value="HUPs"/>
    <property type="match status" value="1"/>
</dbReference>
<sequence>MKIMSKPYQICKRCIMDTSDPDIQFDANGICNHCTAAIERMRKQLLPPPERSKALTALVEKIKTEGRGKDYDCIIGVSGGVDSTTTAYYVKKLGLRPLAVHFDNGWDSELAVDNINKTLDTLGIELYTYVIDWEEFSDLQMCFLKASVANCETPTDHGITALLFKMACREKIRFILSGSNIVTEAILPYSWGHYNQDSKHMMALHKRFGNIPLKTMPTISLFQYFNYIFVKKVRQIPFLNYIEYNKNEAKKMLMQEIGWRDYGGKHYESVWTRFFQGYYLPTKFGYDKRRAHLSTLICSEQMTRDEALIEMEKPLYDPDLLKQDMQFILKKFRLTQGEFNKIIHALPKKATDYPSHYFLFHTLRRYKNIFRKIATSA</sequence>
<reference evidence="1 2" key="1">
    <citation type="submission" date="2019-04" db="EMBL/GenBank/DDBJ databases">
        <title>Genome of a novel bacterium Candidatus Jettenia ecosi reconstructed from metagenome of an anammox bioreactor.</title>
        <authorList>
            <person name="Mardanov A.V."/>
            <person name="Beletsky A.V."/>
            <person name="Ravin N.V."/>
            <person name="Botchkova E.A."/>
            <person name="Litti Y.V."/>
            <person name="Nozhevnikova A.N."/>
        </authorList>
    </citation>
    <scope>NUCLEOTIDE SEQUENCE [LARGE SCALE GENOMIC DNA]</scope>
    <source>
        <strain evidence="1">J2</strain>
    </source>
</reference>
<name>A0A533Q8F4_9BACT</name>
<proteinExistence type="predicted"/>
<dbReference type="SUPFAM" id="SSF52402">
    <property type="entry name" value="Adenine nucleotide alpha hydrolases-like"/>
    <property type="match status" value="1"/>
</dbReference>
<gene>
    <name evidence="1" type="ORF">JETT_2782</name>
</gene>
<evidence type="ECO:0000313" key="1">
    <source>
        <dbReference type="EMBL" id="TLD40947.1"/>
    </source>
</evidence>
<comment type="caution">
    <text evidence="1">The sequence shown here is derived from an EMBL/GenBank/DDBJ whole genome shotgun (WGS) entry which is preliminary data.</text>
</comment>
<dbReference type="NCBIfam" id="TIGR03573">
    <property type="entry name" value="WbuX"/>
    <property type="match status" value="1"/>
</dbReference>
<dbReference type="EMBL" id="SULG01000070">
    <property type="protein sequence ID" value="TLD40947.1"/>
    <property type="molecule type" value="Genomic_DNA"/>
</dbReference>
<dbReference type="AlphaFoldDB" id="A0A533Q8F4"/>
<organism evidence="1 2">
    <name type="scientific">Candidatus Jettenia ecosi</name>
    <dbReference type="NCBI Taxonomy" id="2494326"/>
    <lineage>
        <taxon>Bacteria</taxon>
        <taxon>Pseudomonadati</taxon>
        <taxon>Planctomycetota</taxon>
        <taxon>Candidatus Brocadiia</taxon>
        <taxon>Candidatus Brocadiales</taxon>
        <taxon>Candidatus Brocadiaceae</taxon>
        <taxon>Candidatus Jettenia</taxon>
    </lineage>
</organism>
<protein>
    <submittedName>
        <fullName evidence="1">Putative LPS biosynthesis protein</fullName>
    </submittedName>
</protein>
<dbReference type="Proteomes" id="UP000319783">
    <property type="component" value="Unassembled WGS sequence"/>
</dbReference>
<accession>A0A533Q8F4</accession>
<dbReference type="InterPro" id="IPR014729">
    <property type="entry name" value="Rossmann-like_a/b/a_fold"/>
</dbReference>